<dbReference type="GO" id="GO:0004326">
    <property type="term" value="F:tetrahydrofolylpolyglutamate synthase activity"/>
    <property type="evidence" value="ECO:0007669"/>
    <property type="project" value="UniProtKB-EC"/>
</dbReference>
<evidence type="ECO:0000256" key="3">
    <source>
        <dbReference type="ARBA" id="ARBA00022598"/>
    </source>
</evidence>
<feature type="region of interest" description="Disordered" evidence="10">
    <location>
        <begin position="50"/>
        <end position="86"/>
    </location>
</feature>
<evidence type="ECO:0000256" key="8">
    <source>
        <dbReference type="ARBA" id="ARBA00030592"/>
    </source>
</evidence>
<dbReference type="AlphaFoldDB" id="A0A855WWM6"/>
<evidence type="ECO:0000256" key="7">
    <source>
        <dbReference type="ARBA" id="ARBA00022842"/>
    </source>
</evidence>
<dbReference type="Pfam" id="PF08245">
    <property type="entry name" value="Mur_ligase_M"/>
    <property type="match status" value="1"/>
</dbReference>
<comment type="similarity">
    <text evidence="1">Belongs to the folylpolyglutamate synthase family.</text>
</comment>
<feature type="compositionally biased region" description="Basic and acidic residues" evidence="10">
    <location>
        <begin position="56"/>
        <end position="69"/>
    </location>
</feature>
<evidence type="ECO:0000256" key="9">
    <source>
        <dbReference type="ARBA" id="ARBA00047493"/>
    </source>
</evidence>
<evidence type="ECO:0000256" key="2">
    <source>
        <dbReference type="ARBA" id="ARBA00013025"/>
    </source>
</evidence>
<dbReference type="SUPFAM" id="SSF53244">
    <property type="entry name" value="MurD-like peptide ligases, peptide-binding domain"/>
    <property type="match status" value="1"/>
</dbReference>
<dbReference type="EMBL" id="PQAP01000197">
    <property type="protein sequence ID" value="PWB68518.1"/>
    <property type="molecule type" value="Genomic_DNA"/>
</dbReference>
<proteinExistence type="inferred from homology"/>
<dbReference type="GO" id="GO:0005737">
    <property type="term" value="C:cytoplasm"/>
    <property type="evidence" value="ECO:0007669"/>
    <property type="project" value="TreeGrafter"/>
</dbReference>
<dbReference type="EC" id="6.3.2.17" evidence="2"/>
<dbReference type="InterPro" id="IPR004101">
    <property type="entry name" value="Mur_ligase_C"/>
</dbReference>
<evidence type="ECO:0000259" key="12">
    <source>
        <dbReference type="Pfam" id="PF08245"/>
    </source>
</evidence>
<name>A0A855WWM6_9BACT</name>
<reference evidence="13 14" key="1">
    <citation type="journal article" date="2018" name="ISME J.">
        <title>A methanotrophic archaeon couples anaerobic oxidation of methane to Fe(III) reduction.</title>
        <authorList>
            <person name="Cai C."/>
            <person name="Leu A.O."/>
            <person name="Xie G.J."/>
            <person name="Guo J."/>
            <person name="Feng Y."/>
            <person name="Zhao J.X."/>
            <person name="Tyson G.W."/>
            <person name="Yuan Z."/>
            <person name="Hu S."/>
        </authorList>
    </citation>
    <scope>NUCLEOTIDE SEQUENCE [LARGE SCALE GENOMIC DNA]</scope>
    <source>
        <strain evidence="13">FeB_12</strain>
    </source>
</reference>
<evidence type="ECO:0000313" key="13">
    <source>
        <dbReference type="EMBL" id="PWB68518.1"/>
    </source>
</evidence>
<keyword evidence="4" id="KW-0479">Metal-binding</keyword>
<dbReference type="GO" id="GO:0008841">
    <property type="term" value="F:dihydrofolate synthase activity"/>
    <property type="evidence" value="ECO:0007669"/>
    <property type="project" value="TreeGrafter"/>
</dbReference>
<dbReference type="InterPro" id="IPR018109">
    <property type="entry name" value="Folylpolyglutamate_synth_CS"/>
</dbReference>
<dbReference type="GO" id="GO:0005524">
    <property type="term" value="F:ATP binding"/>
    <property type="evidence" value="ECO:0007669"/>
    <property type="project" value="UniProtKB-KW"/>
</dbReference>
<sequence length="447" mass="49886">MSIAKISGTRRSSCWLIWEGNRRETTYLPTGRALHSLARVLRHEAWTREHHRVPRRDRQSAAEVRDSPRGRHQRQGVDVGDDRGGASGAGVPHGAVYVAAPGRFHRADQGVRGGNTPARGSRICRSPSHDAGKKKLSFFELVTALGFDYFARSGVEIAVIETGLGGRLDATNVLTPALTIVTDISFDHMEILGSTLTRIAREKAGIIKPGVPHLIGFLPPAAERVMRTYSRRRHTDLHSVHLKRSTFYPSRFMLDFISKDLTLKHLHPALLGEHQLKNATLALEALALLRRKGIKISVKAIRDGMTNTFWPGRFQIITRPGKPTVVLDVCHNASGVAAFVRTCRMRFPGRRMPVVIGVVRKKEHQEMFDAFSQVASEYNLTPLKTHRSVSPRELQRTIDWKGIPVRRFGSVRSACDTVVKRASADDIILVVGSHYLVGEYLKTYGWS</sequence>
<dbReference type="PANTHER" id="PTHR11136">
    <property type="entry name" value="FOLYLPOLYGLUTAMATE SYNTHASE-RELATED"/>
    <property type="match status" value="1"/>
</dbReference>
<accession>A0A855WWM6</accession>
<dbReference type="PROSITE" id="PS01012">
    <property type="entry name" value="FOLYLPOLYGLU_SYNT_2"/>
    <property type="match status" value="1"/>
</dbReference>
<keyword evidence="3" id="KW-0436">Ligase</keyword>
<evidence type="ECO:0000256" key="6">
    <source>
        <dbReference type="ARBA" id="ARBA00022840"/>
    </source>
</evidence>
<protein>
    <recommendedName>
        <fullName evidence="2">tetrahydrofolate synthase</fullName>
        <ecNumber evidence="2">6.3.2.17</ecNumber>
    </recommendedName>
    <alternativeName>
        <fullName evidence="8">Tetrahydrofolylpolyglutamate synthase</fullName>
    </alternativeName>
</protein>
<evidence type="ECO:0000256" key="5">
    <source>
        <dbReference type="ARBA" id="ARBA00022741"/>
    </source>
</evidence>
<gene>
    <name evidence="13" type="ORF">C3F09_11405</name>
</gene>
<dbReference type="InterPro" id="IPR036615">
    <property type="entry name" value="Mur_ligase_C_dom_sf"/>
</dbReference>
<keyword evidence="7" id="KW-0460">Magnesium</keyword>
<feature type="domain" description="Mur ligase C-terminal" evidence="11">
    <location>
        <begin position="312"/>
        <end position="433"/>
    </location>
</feature>
<dbReference type="NCBIfam" id="TIGR01499">
    <property type="entry name" value="folC"/>
    <property type="match status" value="1"/>
</dbReference>
<comment type="caution">
    <text evidence="13">The sequence shown here is derived from an EMBL/GenBank/DDBJ whole genome shotgun (WGS) entry which is preliminary data.</text>
</comment>
<dbReference type="PANTHER" id="PTHR11136:SF0">
    <property type="entry name" value="DIHYDROFOLATE SYNTHETASE-RELATED"/>
    <property type="match status" value="1"/>
</dbReference>
<evidence type="ECO:0000313" key="14">
    <source>
        <dbReference type="Proteomes" id="UP000250918"/>
    </source>
</evidence>
<comment type="catalytic activity">
    <reaction evidence="9">
        <text>(6S)-5,6,7,8-tetrahydrofolyl-(gamma-L-Glu)(n) + L-glutamate + ATP = (6S)-5,6,7,8-tetrahydrofolyl-(gamma-L-Glu)(n+1) + ADP + phosphate + H(+)</text>
        <dbReference type="Rhea" id="RHEA:10580"/>
        <dbReference type="Rhea" id="RHEA-COMP:14738"/>
        <dbReference type="Rhea" id="RHEA-COMP:14740"/>
        <dbReference type="ChEBI" id="CHEBI:15378"/>
        <dbReference type="ChEBI" id="CHEBI:29985"/>
        <dbReference type="ChEBI" id="CHEBI:30616"/>
        <dbReference type="ChEBI" id="CHEBI:43474"/>
        <dbReference type="ChEBI" id="CHEBI:141005"/>
        <dbReference type="ChEBI" id="CHEBI:456216"/>
        <dbReference type="EC" id="6.3.2.17"/>
    </reaction>
</comment>
<feature type="domain" description="Mur ligase central" evidence="12">
    <location>
        <begin position="150"/>
        <end position="285"/>
    </location>
</feature>
<evidence type="ECO:0000259" key="11">
    <source>
        <dbReference type="Pfam" id="PF02875"/>
    </source>
</evidence>
<dbReference type="Proteomes" id="UP000250918">
    <property type="component" value="Unassembled WGS sequence"/>
</dbReference>
<dbReference type="InterPro" id="IPR036565">
    <property type="entry name" value="Mur-like_cat_sf"/>
</dbReference>
<keyword evidence="6" id="KW-0067">ATP-binding</keyword>
<keyword evidence="5" id="KW-0547">Nucleotide-binding</keyword>
<organism evidence="13 14">
    <name type="scientific">candidate division GN15 bacterium</name>
    <dbReference type="NCBI Taxonomy" id="2072418"/>
    <lineage>
        <taxon>Bacteria</taxon>
        <taxon>candidate division GN15</taxon>
    </lineage>
</organism>
<evidence type="ECO:0000256" key="10">
    <source>
        <dbReference type="SAM" id="MobiDB-lite"/>
    </source>
</evidence>
<dbReference type="InterPro" id="IPR001645">
    <property type="entry name" value="Folylpolyglutamate_synth"/>
</dbReference>
<dbReference type="SUPFAM" id="SSF53623">
    <property type="entry name" value="MurD-like peptide ligases, catalytic domain"/>
    <property type="match status" value="1"/>
</dbReference>
<dbReference type="Gene3D" id="3.40.1190.10">
    <property type="entry name" value="Mur-like, catalytic domain"/>
    <property type="match status" value="1"/>
</dbReference>
<dbReference type="Pfam" id="PF02875">
    <property type="entry name" value="Mur_ligase_C"/>
    <property type="match status" value="1"/>
</dbReference>
<evidence type="ECO:0000256" key="1">
    <source>
        <dbReference type="ARBA" id="ARBA00008276"/>
    </source>
</evidence>
<dbReference type="Gene3D" id="3.90.190.20">
    <property type="entry name" value="Mur ligase, C-terminal domain"/>
    <property type="match status" value="1"/>
</dbReference>
<evidence type="ECO:0000256" key="4">
    <source>
        <dbReference type="ARBA" id="ARBA00022723"/>
    </source>
</evidence>
<dbReference type="GO" id="GO:0046872">
    <property type="term" value="F:metal ion binding"/>
    <property type="evidence" value="ECO:0007669"/>
    <property type="project" value="UniProtKB-KW"/>
</dbReference>
<dbReference type="InterPro" id="IPR013221">
    <property type="entry name" value="Mur_ligase_cen"/>
</dbReference>
<feature type="region of interest" description="Disordered" evidence="10">
    <location>
        <begin position="107"/>
        <end position="130"/>
    </location>
</feature>